<dbReference type="InterPro" id="IPR050445">
    <property type="entry name" value="Bact_polysacc_biosynth/exp"/>
</dbReference>
<dbReference type="InterPro" id="IPR027417">
    <property type="entry name" value="P-loop_NTPase"/>
</dbReference>
<dbReference type="EMBL" id="WJJP01000596">
    <property type="protein sequence ID" value="MBD3326536.1"/>
    <property type="molecule type" value="Genomic_DNA"/>
</dbReference>
<evidence type="ECO:0008006" key="12">
    <source>
        <dbReference type="Google" id="ProtNLM"/>
    </source>
</evidence>
<evidence type="ECO:0000259" key="8">
    <source>
        <dbReference type="Pfam" id="PF02706"/>
    </source>
</evidence>
<evidence type="ECO:0000313" key="11">
    <source>
        <dbReference type="Proteomes" id="UP000649604"/>
    </source>
</evidence>
<proteinExistence type="predicted"/>
<evidence type="ECO:0000259" key="9">
    <source>
        <dbReference type="Pfam" id="PF13807"/>
    </source>
</evidence>
<keyword evidence="5 7" id="KW-0472">Membrane</keyword>
<dbReference type="GO" id="GO:0005886">
    <property type="term" value="C:plasma membrane"/>
    <property type="evidence" value="ECO:0007669"/>
    <property type="project" value="UniProtKB-SubCell"/>
</dbReference>
<protein>
    <recommendedName>
        <fullName evidence="12">Polysaccharide chain length determinant N-terminal domain-containing protein</fullName>
    </recommendedName>
</protein>
<feature type="domain" description="Polysaccharide chain length determinant N-terminal" evidence="8">
    <location>
        <begin position="8"/>
        <end position="101"/>
    </location>
</feature>
<dbReference type="Gene3D" id="3.40.50.300">
    <property type="entry name" value="P-loop containing nucleotide triphosphate hydrolases"/>
    <property type="match status" value="1"/>
</dbReference>
<organism evidence="10 11">
    <name type="scientific">candidate division KSB3 bacterium</name>
    <dbReference type="NCBI Taxonomy" id="2044937"/>
    <lineage>
        <taxon>Bacteria</taxon>
        <taxon>candidate division KSB3</taxon>
    </lineage>
</organism>
<dbReference type="AlphaFoldDB" id="A0A9D5Q846"/>
<evidence type="ECO:0000256" key="2">
    <source>
        <dbReference type="ARBA" id="ARBA00022475"/>
    </source>
</evidence>
<feature type="domain" description="Tyrosine-protein kinase G-rich" evidence="9">
    <location>
        <begin position="356"/>
        <end position="428"/>
    </location>
</feature>
<dbReference type="PANTHER" id="PTHR32309">
    <property type="entry name" value="TYROSINE-PROTEIN KINASE"/>
    <property type="match status" value="1"/>
</dbReference>
<keyword evidence="3 7" id="KW-0812">Transmembrane</keyword>
<evidence type="ECO:0000256" key="5">
    <source>
        <dbReference type="ARBA" id="ARBA00023136"/>
    </source>
</evidence>
<keyword evidence="6" id="KW-0175">Coiled coil</keyword>
<dbReference type="GO" id="GO:0004713">
    <property type="term" value="F:protein tyrosine kinase activity"/>
    <property type="evidence" value="ECO:0007669"/>
    <property type="project" value="TreeGrafter"/>
</dbReference>
<evidence type="ECO:0000256" key="3">
    <source>
        <dbReference type="ARBA" id="ARBA00022692"/>
    </source>
</evidence>
<evidence type="ECO:0000256" key="7">
    <source>
        <dbReference type="SAM" id="Phobius"/>
    </source>
</evidence>
<comment type="caution">
    <text evidence="10">The sequence shown here is derived from an EMBL/GenBank/DDBJ whole genome shotgun (WGS) entry which is preliminary data.</text>
</comment>
<comment type="subcellular location">
    <subcellularLocation>
        <location evidence="1">Cell membrane</location>
        <topology evidence="1">Multi-pass membrane protein</topology>
    </subcellularLocation>
</comment>
<dbReference type="Pfam" id="PF13807">
    <property type="entry name" value="GNVR"/>
    <property type="match status" value="1"/>
</dbReference>
<dbReference type="Pfam" id="PF02706">
    <property type="entry name" value="Wzz"/>
    <property type="match status" value="1"/>
</dbReference>
<sequence>MKPKDTHLFDYVLVLRRRRWILFSTFLLVVTAGTIAAYRKPEPPPAYQATATLVVKPDRPALVNIRGGQPFYQQYFDEGVDQRTQMQILESRVVIERLAQTLDLIPPGISAQEEERILDDIRKAITVTQVPGTYLVKIITKQEKPERAIQLANTMAEVYIEYNLQTKLSSARKTLAWLNEQIVDLRSKVQDAYQALSTYQNQNQVLSLEMTPEVQAAKLAELNNAYEQAKQNRIEAEARLVELRKIRQQGVALDAGLAVTLDDPVLEKLRAEIMEAELERTELLQTYKEKHPKIRQADLKIESLRQNLQRTIDTRFKKLETDVSVLRAKEDNLAESIDKFKQEAIELNTKRLEYSKLKSEVSSTEELYNLLFRQLKETSITGDLERNNIRILESARTAENITVPLKREQIIAFGVVIGLLFGVGLAFFFEYFDKTIKNPEDVEYYLELPVLGTIPKIDKNQHKLYGKSSAVSAKKKRYALEGGK</sequence>
<feature type="coiled-coil region" evidence="6">
    <location>
        <begin position="182"/>
        <end position="350"/>
    </location>
</feature>
<feature type="transmembrane region" description="Helical" evidence="7">
    <location>
        <begin position="20"/>
        <end position="38"/>
    </location>
</feature>
<dbReference type="PANTHER" id="PTHR32309:SF13">
    <property type="entry name" value="FERRIC ENTEROBACTIN TRANSPORT PROTEIN FEPE"/>
    <property type="match status" value="1"/>
</dbReference>
<name>A0A9D5Q846_9BACT</name>
<dbReference type="InterPro" id="IPR032807">
    <property type="entry name" value="GNVR"/>
</dbReference>
<dbReference type="InterPro" id="IPR003856">
    <property type="entry name" value="LPS_length_determ_N"/>
</dbReference>
<evidence type="ECO:0000256" key="4">
    <source>
        <dbReference type="ARBA" id="ARBA00022989"/>
    </source>
</evidence>
<feature type="transmembrane region" description="Helical" evidence="7">
    <location>
        <begin position="410"/>
        <end position="429"/>
    </location>
</feature>
<keyword evidence="4 7" id="KW-1133">Transmembrane helix</keyword>
<keyword evidence="2" id="KW-1003">Cell membrane</keyword>
<accession>A0A9D5Q846</accession>
<evidence type="ECO:0000313" key="10">
    <source>
        <dbReference type="EMBL" id="MBD3326536.1"/>
    </source>
</evidence>
<gene>
    <name evidence="10" type="ORF">GF339_18270</name>
</gene>
<evidence type="ECO:0000256" key="1">
    <source>
        <dbReference type="ARBA" id="ARBA00004651"/>
    </source>
</evidence>
<evidence type="ECO:0000256" key="6">
    <source>
        <dbReference type="SAM" id="Coils"/>
    </source>
</evidence>
<reference evidence="10" key="1">
    <citation type="submission" date="2019-11" db="EMBL/GenBank/DDBJ databases">
        <title>Microbial mats filling the niche in hypersaline microbial mats.</title>
        <authorList>
            <person name="Wong H.L."/>
            <person name="Macleod F.I."/>
            <person name="White R.A. III"/>
            <person name="Burns B.P."/>
        </authorList>
    </citation>
    <scope>NUCLEOTIDE SEQUENCE</scope>
    <source>
        <strain evidence="10">Rbin_158</strain>
    </source>
</reference>
<dbReference type="Proteomes" id="UP000649604">
    <property type="component" value="Unassembled WGS sequence"/>
</dbReference>